<dbReference type="InterPro" id="IPR001387">
    <property type="entry name" value="Cro/C1-type_HTH"/>
</dbReference>
<accession>A0A2T0HYQ6</accession>
<sequence>MHTDKPLKPVTDQPQSQKRLARQNVPDPVREKEARLLKAKYLAAKKLDPSLNQEKIADICGWAGQSVVSQYLNAKIPLNLSALVKFAGILNFDPGEVSPRLTESHPGMEVEHLYPKSPSGPRWDNLVISSREENNALRMAPFDLRGDNAAPGEGEVALPFFREAELSAGQGTVVMLDLNGRKQIFAKSVLSLKNIDPEAAGCATVSGNSMDPVLPDGSIVAVDTASRSVQDGKMYALDHDGLLHVKLLYRLPGGGLRLKSYNDAEHPDERYDGAYVSQHIRVLGKVFWYSVLL</sequence>
<dbReference type="RefSeq" id="WP_106118333.1">
    <property type="nucleotide sequence ID" value="NZ_PVUH01000016.1"/>
</dbReference>
<keyword evidence="1" id="KW-0805">Transcription regulation</keyword>
<dbReference type="InterPro" id="IPR015927">
    <property type="entry name" value="Peptidase_S24_S26A/B/C"/>
</dbReference>
<dbReference type="PANTHER" id="PTHR40661:SF2">
    <property type="entry name" value="HTH-TYPE TRANSCRIPTIONAL REGULATOR PRTR"/>
    <property type="match status" value="1"/>
</dbReference>
<dbReference type="InterPro" id="IPR039418">
    <property type="entry name" value="LexA-like"/>
</dbReference>
<evidence type="ECO:0000256" key="1">
    <source>
        <dbReference type="ARBA" id="ARBA00023015"/>
    </source>
</evidence>
<dbReference type="SUPFAM" id="SSF51306">
    <property type="entry name" value="LexA/Signal peptidase"/>
    <property type="match status" value="1"/>
</dbReference>
<keyword evidence="2" id="KW-0238">DNA-binding</keyword>
<protein>
    <submittedName>
        <fullName evidence="6">XRE family transcriptional regulator</fullName>
    </submittedName>
</protein>
<dbReference type="Gene3D" id="1.10.260.40">
    <property type="entry name" value="lambda repressor-like DNA-binding domains"/>
    <property type="match status" value="1"/>
</dbReference>
<reference evidence="6 7" key="1">
    <citation type="submission" date="2018-03" db="EMBL/GenBank/DDBJ databases">
        <title>Blue discolouration in mozzarella cheese caused by Pseudomonas fluorescens.</title>
        <authorList>
            <person name="Chiesa F."/>
            <person name="Dalmasso A."/>
            <person name="Lomonaco S."/>
        </authorList>
    </citation>
    <scope>NUCLEOTIDE SEQUENCE [LARGE SCALE GENOMIC DNA]</scope>
    <source>
        <strain evidence="6 7">11293</strain>
    </source>
</reference>
<name>A0A2T0HYQ6_PSEFL</name>
<evidence type="ECO:0000256" key="2">
    <source>
        <dbReference type="ARBA" id="ARBA00023125"/>
    </source>
</evidence>
<dbReference type="Gene3D" id="2.10.109.10">
    <property type="entry name" value="Umud Fragment, subunit A"/>
    <property type="match status" value="1"/>
</dbReference>
<proteinExistence type="predicted"/>
<dbReference type="PANTHER" id="PTHR40661">
    <property type="match status" value="1"/>
</dbReference>
<dbReference type="InterPro" id="IPR036286">
    <property type="entry name" value="LexA/Signal_pep-like_sf"/>
</dbReference>
<organism evidence="6 7">
    <name type="scientific">Pseudomonas fluorescens</name>
    <dbReference type="NCBI Taxonomy" id="294"/>
    <lineage>
        <taxon>Bacteria</taxon>
        <taxon>Pseudomonadati</taxon>
        <taxon>Pseudomonadota</taxon>
        <taxon>Gammaproteobacteria</taxon>
        <taxon>Pseudomonadales</taxon>
        <taxon>Pseudomonadaceae</taxon>
        <taxon>Pseudomonas</taxon>
    </lineage>
</organism>
<evidence type="ECO:0000313" key="7">
    <source>
        <dbReference type="Proteomes" id="UP000239731"/>
    </source>
</evidence>
<gene>
    <name evidence="6" type="ORF">C7A10_21700</name>
</gene>
<dbReference type="InterPro" id="IPR010982">
    <property type="entry name" value="Lambda_DNA-bd_dom_sf"/>
</dbReference>
<dbReference type="SUPFAM" id="SSF47413">
    <property type="entry name" value="lambda repressor-like DNA-binding domains"/>
    <property type="match status" value="1"/>
</dbReference>
<evidence type="ECO:0000313" key="6">
    <source>
        <dbReference type="EMBL" id="PRW88206.1"/>
    </source>
</evidence>
<evidence type="ECO:0000259" key="5">
    <source>
        <dbReference type="PROSITE" id="PS50943"/>
    </source>
</evidence>
<dbReference type="PROSITE" id="PS50943">
    <property type="entry name" value="HTH_CROC1"/>
    <property type="match status" value="1"/>
</dbReference>
<dbReference type="Proteomes" id="UP000239731">
    <property type="component" value="Unassembled WGS sequence"/>
</dbReference>
<dbReference type="GO" id="GO:0003677">
    <property type="term" value="F:DNA binding"/>
    <property type="evidence" value="ECO:0007669"/>
    <property type="project" value="UniProtKB-KW"/>
</dbReference>
<feature type="region of interest" description="Disordered" evidence="4">
    <location>
        <begin position="1"/>
        <end position="29"/>
    </location>
</feature>
<dbReference type="EMBL" id="PVUH01000016">
    <property type="protein sequence ID" value="PRW88206.1"/>
    <property type="molecule type" value="Genomic_DNA"/>
</dbReference>
<dbReference type="CDD" id="cd06529">
    <property type="entry name" value="S24_LexA-like"/>
    <property type="match status" value="1"/>
</dbReference>
<comment type="caution">
    <text evidence="6">The sequence shown here is derived from an EMBL/GenBank/DDBJ whole genome shotgun (WGS) entry which is preliminary data.</text>
</comment>
<feature type="domain" description="HTH cro/C1-type" evidence="5">
    <location>
        <begin position="51"/>
        <end position="97"/>
    </location>
</feature>
<evidence type="ECO:0000256" key="4">
    <source>
        <dbReference type="SAM" id="MobiDB-lite"/>
    </source>
</evidence>
<dbReference type="Pfam" id="PF00717">
    <property type="entry name" value="Peptidase_S24"/>
    <property type="match status" value="1"/>
</dbReference>
<evidence type="ECO:0000256" key="3">
    <source>
        <dbReference type="ARBA" id="ARBA00023163"/>
    </source>
</evidence>
<keyword evidence="3" id="KW-0804">Transcription</keyword>
<dbReference type="AlphaFoldDB" id="A0A2T0HYQ6"/>